<protein>
    <recommendedName>
        <fullName evidence="1">BTB domain-containing protein</fullName>
    </recommendedName>
</protein>
<reference evidence="2" key="1">
    <citation type="submission" date="2016-06" db="EMBL/GenBank/DDBJ databases">
        <title>Draft Genome sequence of the fungus Inonotus baumii.</title>
        <authorList>
            <person name="Zhu H."/>
            <person name="Lin W."/>
        </authorList>
    </citation>
    <scope>NUCLEOTIDE SEQUENCE</scope>
    <source>
        <strain evidence="2">821</strain>
    </source>
</reference>
<dbReference type="Proteomes" id="UP000757232">
    <property type="component" value="Unassembled WGS sequence"/>
</dbReference>
<organism evidence="2 3">
    <name type="scientific">Sanghuangporus baumii</name>
    <name type="common">Phellinus baumii</name>
    <dbReference type="NCBI Taxonomy" id="108892"/>
    <lineage>
        <taxon>Eukaryota</taxon>
        <taxon>Fungi</taxon>
        <taxon>Dikarya</taxon>
        <taxon>Basidiomycota</taxon>
        <taxon>Agaricomycotina</taxon>
        <taxon>Agaricomycetes</taxon>
        <taxon>Hymenochaetales</taxon>
        <taxon>Hymenochaetaceae</taxon>
        <taxon>Sanghuangporus</taxon>
    </lineage>
</organism>
<dbReference type="EMBL" id="LNZH02000140">
    <property type="protein sequence ID" value="OCB90156.1"/>
    <property type="molecule type" value="Genomic_DNA"/>
</dbReference>
<evidence type="ECO:0000259" key="1">
    <source>
        <dbReference type="PROSITE" id="PS50097"/>
    </source>
</evidence>
<dbReference type="OrthoDB" id="2879636at2759"/>
<feature type="domain" description="BTB" evidence="1">
    <location>
        <begin position="14"/>
        <end position="86"/>
    </location>
</feature>
<dbReference type="Gene3D" id="3.30.710.10">
    <property type="entry name" value="Potassium Channel Kv1.1, Chain A"/>
    <property type="match status" value="1"/>
</dbReference>
<gene>
    <name evidence="2" type="ORF">A7U60_g2617</name>
</gene>
<dbReference type="CDD" id="cd18186">
    <property type="entry name" value="BTB_POZ_ZBTB_KLHL-like"/>
    <property type="match status" value="1"/>
</dbReference>
<dbReference type="InterPro" id="IPR011333">
    <property type="entry name" value="SKP1/BTB/POZ_sf"/>
</dbReference>
<accession>A0A9Q5I256</accession>
<dbReference type="Pfam" id="PF00651">
    <property type="entry name" value="BTB"/>
    <property type="match status" value="1"/>
</dbReference>
<name>A0A9Q5I256_SANBA</name>
<evidence type="ECO:0000313" key="2">
    <source>
        <dbReference type="EMBL" id="OCB90156.1"/>
    </source>
</evidence>
<dbReference type="AlphaFoldDB" id="A0A9Q5I256"/>
<keyword evidence="3" id="KW-1185">Reference proteome</keyword>
<proteinExistence type="predicted"/>
<dbReference type="InterPro" id="IPR000210">
    <property type="entry name" value="BTB/POZ_dom"/>
</dbReference>
<evidence type="ECO:0000313" key="3">
    <source>
        <dbReference type="Proteomes" id="UP000757232"/>
    </source>
</evidence>
<dbReference type="SUPFAM" id="SSF54695">
    <property type="entry name" value="POZ domain"/>
    <property type="match status" value="1"/>
</dbReference>
<sequence length="368" mass="41811">MATIEHGEPWFDDGNLILQADGNVCFKVHRGVLARQSEIFRDMLALPQPVASGEGAPMETVRMYDLPVELSNLLMAIYDGVTFYTRDIEDFFFLASILRLSAKYFIAHLRRQAIEALARTWSFSLEGHDAMVERALQLQGSVSPQSNALTYPYAHPLHVISLARETNVQIILPSALYFLSVYPLADILQGTHPKLQVESRSGIPRPVSTLSLEDMANYTLMYQHRIEVILDFVRKFCGDRRSYPACLWKCGRLDIPLEMDRPPDAEDPDPCSHTFAKLASRASRSWYPRTGPFRWMLQTVNQLEHKDMRICKVCKDSFRMDVEKHRNAVWSVLPSVVGLPSWSELIAADLPDLFKETQGVQSPGRQPS</sequence>
<dbReference type="PROSITE" id="PS50097">
    <property type="entry name" value="BTB"/>
    <property type="match status" value="1"/>
</dbReference>
<comment type="caution">
    <text evidence="2">The sequence shown here is derived from an EMBL/GenBank/DDBJ whole genome shotgun (WGS) entry which is preliminary data.</text>
</comment>